<dbReference type="InterPro" id="IPR000653">
    <property type="entry name" value="DegT/StrS_aminotransferase"/>
</dbReference>
<dbReference type="EMBL" id="BARS01031175">
    <property type="protein sequence ID" value="GAG28120.1"/>
    <property type="molecule type" value="Genomic_DNA"/>
</dbReference>
<dbReference type="InterPro" id="IPR015421">
    <property type="entry name" value="PyrdxlP-dep_Trfase_major"/>
</dbReference>
<dbReference type="GO" id="GO:0008483">
    <property type="term" value="F:transaminase activity"/>
    <property type="evidence" value="ECO:0007669"/>
    <property type="project" value="TreeGrafter"/>
</dbReference>
<name>X0WBU5_9ZZZZ</name>
<evidence type="ECO:0008006" key="2">
    <source>
        <dbReference type="Google" id="ProtNLM"/>
    </source>
</evidence>
<sequence>IKHFSTGDGGMLVCRTPRDHLRAKRLRWFGIDKELRQRLNYNFSPSNREICMNMDEPGFKLHMNDVQAAMGLVGLSHSDGTLLHRIVISNTYRRCLSGLIPFISGGSEWLFCVLLEDRDKGKMDKLKERGIECDLVHLRNDIFTPFGSKRQKLPNMNYIESRYLYLPIHINMSHEDAAFISKELIKLI</sequence>
<dbReference type="SUPFAM" id="SSF53383">
    <property type="entry name" value="PLP-dependent transferases"/>
    <property type="match status" value="1"/>
</dbReference>
<dbReference type="Gene3D" id="3.40.640.10">
    <property type="entry name" value="Type I PLP-dependent aspartate aminotransferase-like (Major domain)"/>
    <property type="match status" value="1"/>
</dbReference>
<comment type="caution">
    <text evidence="1">The sequence shown here is derived from an EMBL/GenBank/DDBJ whole genome shotgun (WGS) entry which is preliminary data.</text>
</comment>
<gene>
    <name evidence="1" type="ORF">S01H1_48544</name>
</gene>
<dbReference type="GO" id="GO:0000271">
    <property type="term" value="P:polysaccharide biosynthetic process"/>
    <property type="evidence" value="ECO:0007669"/>
    <property type="project" value="TreeGrafter"/>
</dbReference>
<reference evidence="1" key="1">
    <citation type="journal article" date="2014" name="Front. Microbiol.">
        <title>High frequency of phylogenetically diverse reductive dehalogenase-homologous genes in deep subseafloor sedimentary metagenomes.</title>
        <authorList>
            <person name="Kawai M."/>
            <person name="Futagami T."/>
            <person name="Toyoda A."/>
            <person name="Takaki Y."/>
            <person name="Nishi S."/>
            <person name="Hori S."/>
            <person name="Arai W."/>
            <person name="Tsubouchi T."/>
            <person name="Morono Y."/>
            <person name="Uchiyama I."/>
            <person name="Ito T."/>
            <person name="Fujiyama A."/>
            <person name="Inagaki F."/>
            <person name="Takami H."/>
        </authorList>
    </citation>
    <scope>NUCLEOTIDE SEQUENCE</scope>
    <source>
        <strain evidence="1">Expedition CK06-06</strain>
    </source>
</reference>
<dbReference type="Pfam" id="PF01041">
    <property type="entry name" value="DegT_DnrJ_EryC1"/>
    <property type="match status" value="1"/>
</dbReference>
<dbReference type="Gene3D" id="3.90.1150.10">
    <property type="entry name" value="Aspartate Aminotransferase, domain 1"/>
    <property type="match status" value="1"/>
</dbReference>
<feature type="non-terminal residue" evidence="1">
    <location>
        <position position="1"/>
    </location>
</feature>
<evidence type="ECO:0000313" key="1">
    <source>
        <dbReference type="EMBL" id="GAG28120.1"/>
    </source>
</evidence>
<accession>X0WBU5</accession>
<dbReference type="AlphaFoldDB" id="X0WBU5"/>
<dbReference type="InterPro" id="IPR015422">
    <property type="entry name" value="PyrdxlP-dep_Trfase_small"/>
</dbReference>
<dbReference type="GO" id="GO:0030170">
    <property type="term" value="F:pyridoxal phosphate binding"/>
    <property type="evidence" value="ECO:0007669"/>
    <property type="project" value="TreeGrafter"/>
</dbReference>
<dbReference type="PANTHER" id="PTHR30244:SF34">
    <property type="entry name" value="DTDP-4-AMINO-4,6-DIDEOXYGALACTOSE TRANSAMINASE"/>
    <property type="match status" value="1"/>
</dbReference>
<proteinExistence type="predicted"/>
<dbReference type="InterPro" id="IPR015424">
    <property type="entry name" value="PyrdxlP-dep_Trfase"/>
</dbReference>
<dbReference type="PANTHER" id="PTHR30244">
    <property type="entry name" value="TRANSAMINASE"/>
    <property type="match status" value="1"/>
</dbReference>
<protein>
    <recommendedName>
        <fullName evidence="2">DegT/DnrJ/EryC1/StrS aminotransferase family protein</fullName>
    </recommendedName>
</protein>
<organism evidence="1">
    <name type="scientific">marine sediment metagenome</name>
    <dbReference type="NCBI Taxonomy" id="412755"/>
    <lineage>
        <taxon>unclassified sequences</taxon>
        <taxon>metagenomes</taxon>
        <taxon>ecological metagenomes</taxon>
    </lineage>
</organism>